<protein>
    <submittedName>
        <fullName evidence="1">Uncharacterized protein</fullName>
    </submittedName>
</protein>
<evidence type="ECO:0000313" key="1">
    <source>
        <dbReference type="EMBL" id="QHS92999.1"/>
    </source>
</evidence>
<reference evidence="1" key="1">
    <citation type="journal article" date="2020" name="Nature">
        <title>Giant virus diversity and host interactions through global metagenomics.</title>
        <authorList>
            <person name="Schulz F."/>
            <person name="Roux S."/>
            <person name="Paez-Espino D."/>
            <person name="Jungbluth S."/>
            <person name="Walsh D.A."/>
            <person name="Denef V.J."/>
            <person name="McMahon K.D."/>
            <person name="Konstantinidis K.T."/>
            <person name="Eloe-Fadrosh E.A."/>
            <person name="Kyrpides N.C."/>
            <person name="Woyke T."/>
        </authorList>
    </citation>
    <scope>NUCLEOTIDE SEQUENCE</scope>
    <source>
        <strain evidence="1">GVMAG-M-3300017651-5</strain>
    </source>
</reference>
<sequence>MIIPYHTTYTFKLSLKYITSVNLSDGLFTVHESLQCNSQG</sequence>
<name>A0A6C0BN37_9ZZZZ</name>
<proteinExistence type="predicted"/>
<accession>A0A6C0BN37</accession>
<organism evidence="1">
    <name type="scientific">viral metagenome</name>
    <dbReference type="NCBI Taxonomy" id="1070528"/>
    <lineage>
        <taxon>unclassified sequences</taxon>
        <taxon>metagenomes</taxon>
        <taxon>organismal metagenomes</taxon>
    </lineage>
</organism>
<dbReference type="AlphaFoldDB" id="A0A6C0BN37"/>
<dbReference type="EMBL" id="MN739194">
    <property type="protein sequence ID" value="QHS92999.1"/>
    <property type="molecule type" value="Genomic_DNA"/>
</dbReference>